<keyword evidence="3" id="KW-0804">Transcription</keyword>
<evidence type="ECO:0000313" key="7">
    <source>
        <dbReference type="Proteomes" id="UP000236959"/>
    </source>
</evidence>
<keyword evidence="1" id="KW-0805">Transcription regulation</keyword>
<dbReference type="EMBL" id="PPCN01000013">
    <property type="protein sequence ID" value="POF28575.1"/>
    <property type="molecule type" value="Genomic_DNA"/>
</dbReference>
<dbReference type="Pfam" id="PF00356">
    <property type="entry name" value="LacI"/>
    <property type="match status" value="1"/>
</dbReference>
<keyword evidence="7" id="KW-1185">Reference proteome</keyword>
<evidence type="ECO:0000259" key="5">
    <source>
        <dbReference type="PROSITE" id="PS50932"/>
    </source>
</evidence>
<protein>
    <submittedName>
        <fullName evidence="6">LacI family transcriptional regulator</fullName>
    </submittedName>
</protein>
<dbReference type="SUPFAM" id="SSF53822">
    <property type="entry name" value="Periplasmic binding protein-like I"/>
    <property type="match status" value="1"/>
</dbReference>
<feature type="compositionally biased region" description="Basic and acidic residues" evidence="4">
    <location>
        <begin position="348"/>
        <end position="368"/>
    </location>
</feature>
<accession>A0A2S3ULK5</accession>
<evidence type="ECO:0000256" key="3">
    <source>
        <dbReference type="ARBA" id="ARBA00023163"/>
    </source>
</evidence>
<proteinExistence type="predicted"/>
<dbReference type="CDD" id="cd01392">
    <property type="entry name" value="HTH_LacI"/>
    <property type="match status" value="1"/>
</dbReference>
<evidence type="ECO:0000256" key="2">
    <source>
        <dbReference type="ARBA" id="ARBA00023125"/>
    </source>
</evidence>
<dbReference type="InterPro" id="IPR028082">
    <property type="entry name" value="Peripla_BP_I"/>
</dbReference>
<dbReference type="Gene3D" id="1.10.260.40">
    <property type="entry name" value="lambda repressor-like DNA-binding domains"/>
    <property type="match status" value="1"/>
</dbReference>
<dbReference type="PANTHER" id="PTHR30146:SF109">
    <property type="entry name" value="HTH-TYPE TRANSCRIPTIONAL REGULATOR GALS"/>
    <property type="match status" value="1"/>
</dbReference>
<dbReference type="InterPro" id="IPR046335">
    <property type="entry name" value="LacI/GalR-like_sensor"/>
</dbReference>
<evidence type="ECO:0000256" key="1">
    <source>
        <dbReference type="ARBA" id="ARBA00023015"/>
    </source>
</evidence>
<dbReference type="SMART" id="SM00354">
    <property type="entry name" value="HTH_LACI"/>
    <property type="match status" value="1"/>
</dbReference>
<reference evidence="6 7" key="1">
    <citation type="submission" date="2018-01" db="EMBL/GenBank/DDBJ databases">
        <title>Genomic Encyclopedia of Archaeal and Bacterial Type Strains, Phase II (KMG-II): from individual species to whole genera.</title>
        <authorList>
            <person name="Goeker M."/>
        </authorList>
    </citation>
    <scope>NUCLEOTIDE SEQUENCE [LARGE SCALE GENOMIC DNA]</scope>
    <source>
        <strain evidence="6 7">DSM 17023</strain>
    </source>
</reference>
<dbReference type="GO" id="GO:0003700">
    <property type="term" value="F:DNA-binding transcription factor activity"/>
    <property type="evidence" value="ECO:0007669"/>
    <property type="project" value="TreeGrafter"/>
</dbReference>
<dbReference type="AlphaFoldDB" id="A0A2S3ULK5"/>
<dbReference type="CDD" id="cd20010">
    <property type="entry name" value="PBP1_AglR-like"/>
    <property type="match status" value="1"/>
</dbReference>
<keyword evidence="2" id="KW-0238">DNA-binding</keyword>
<dbReference type="OrthoDB" id="234496at2"/>
<dbReference type="InterPro" id="IPR000843">
    <property type="entry name" value="HTH_LacI"/>
</dbReference>
<dbReference type="RefSeq" id="WP_103224920.1">
    <property type="nucleotide sequence ID" value="NZ_PPCN01000013.1"/>
</dbReference>
<dbReference type="Gene3D" id="3.40.50.2300">
    <property type="match status" value="2"/>
</dbReference>
<feature type="domain" description="HTH lacI-type" evidence="5">
    <location>
        <begin position="8"/>
        <end position="62"/>
    </location>
</feature>
<dbReference type="PROSITE" id="PS50932">
    <property type="entry name" value="HTH_LACI_2"/>
    <property type="match status" value="1"/>
</dbReference>
<dbReference type="GO" id="GO:0000976">
    <property type="term" value="F:transcription cis-regulatory region binding"/>
    <property type="evidence" value="ECO:0007669"/>
    <property type="project" value="TreeGrafter"/>
</dbReference>
<gene>
    <name evidence="6" type="ORF">CLV41_113138</name>
</gene>
<name>A0A2S3ULK5_9HYPH</name>
<feature type="region of interest" description="Disordered" evidence="4">
    <location>
        <begin position="340"/>
        <end position="368"/>
    </location>
</feature>
<organism evidence="6 7">
    <name type="scientific">Roseibium marinum</name>
    <dbReference type="NCBI Taxonomy" id="281252"/>
    <lineage>
        <taxon>Bacteria</taxon>
        <taxon>Pseudomonadati</taxon>
        <taxon>Pseudomonadota</taxon>
        <taxon>Alphaproteobacteria</taxon>
        <taxon>Hyphomicrobiales</taxon>
        <taxon>Stappiaceae</taxon>
        <taxon>Roseibium</taxon>
    </lineage>
</organism>
<dbReference type="PANTHER" id="PTHR30146">
    <property type="entry name" value="LACI-RELATED TRANSCRIPTIONAL REPRESSOR"/>
    <property type="match status" value="1"/>
</dbReference>
<dbReference type="InterPro" id="IPR010982">
    <property type="entry name" value="Lambda_DNA-bd_dom_sf"/>
</dbReference>
<dbReference type="Proteomes" id="UP000236959">
    <property type="component" value="Unassembled WGS sequence"/>
</dbReference>
<comment type="caution">
    <text evidence="6">The sequence shown here is derived from an EMBL/GenBank/DDBJ whole genome shotgun (WGS) entry which is preliminary data.</text>
</comment>
<dbReference type="Pfam" id="PF13377">
    <property type="entry name" value="Peripla_BP_3"/>
    <property type="match status" value="1"/>
</dbReference>
<evidence type="ECO:0000256" key="4">
    <source>
        <dbReference type="SAM" id="MobiDB-lite"/>
    </source>
</evidence>
<sequence length="368" mass="39992">MQRIPGSVTIDDVARHVGVAKGTVSRVLNNYTDISDATRKRILQAVKELGYQPSATARNLKRGRQDTLGIVIPVGHGSGADPFLAEFIDGIARALDEMGLDLLVTTAHSRDHMIETLHRLVARRKVDGFIITRTEVNDPRIAYLSEKKFPFVAHGRTSDPTGYAWFDIDNEAAFADGVRHLYSLGHERIGFIGGSLELNFALQRLHGYRQGLEALGVPHDPDLESLQDVSEKGGFAGAKALLSLDEPPTALLCVTDALAIGVVQFCRKYGLKVGSDVTVIGYDGLPVGEYLDPPLTTFSQSAQDAGGRVARKLIDVLDGKDPKSLQALAKAVLIRRASDGAPSMTPEKLSKLFRDRLNHQPHSDTKGE</sequence>
<dbReference type="SUPFAM" id="SSF47413">
    <property type="entry name" value="lambda repressor-like DNA-binding domains"/>
    <property type="match status" value="1"/>
</dbReference>
<evidence type="ECO:0000313" key="6">
    <source>
        <dbReference type="EMBL" id="POF28575.1"/>
    </source>
</evidence>